<dbReference type="Pfam" id="PF01408">
    <property type="entry name" value="GFO_IDH_MocA"/>
    <property type="match status" value="1"/>
</dbReference>
<dbReference type="InterPro" id="IPR004104">
    <property type="entry name" value="Gfo/Idh/MocA-like_OxRdtase_C"/>
</dbReference>
<dbReference type="SUPFAM" id="SSF55347">
    <property type="entry name" value="Glyceraldehyde-3-phosphate dehydrogenase-like, C-terminal domain"/>
    <property type="match status" value="1"/>
</dbReference>
<evidence type="ECO:0000313" key="5">
    <source>
        <dbReference type="Proteomes" id="UP000642910"/>
    </source>
</evidence>
<comment type="caution">
    <text evidence="4">The sequence shown here is derived from an EMBL/GenBank/DDBJ whole genome shotgun (WGS) entry which is preliminary data.</text>
</comment>
<dbReference type="PANTHER" id="PTHR43708">
    <property type="entry name" value="CONSERVED EXPRESSED OXIDOREDUCTASE (EUROFUNG)"/>
    <property type="match status" value="1"/>
</dbReference>
<dbReference type="InterPro" id="IPR051317">
    <property type="entry name" value="Gfo/Idh/MocA_oxidoreduct"/>
</dbReference>
<dbReference type="SUPFAM" id="SSF51735">
    <property type="entry name" value="NAD(P)-binding Rossmann-fold domains"/>
    <property type="match status" value="1"/>
</dbReference>
<accession>A0ABS0F1F1</accession>
<gene>
    <name evidence="4" type="ORF">IW967_04555</name>
</gene>
<dbReference type="Proteomes" id="UP000642910">
    <property type="component" value="Unassembled WGS sequence"/>
</dbReference>
<proteinExistence type="inferred from homology"/>
<evidence type="ECO:0000259" key="2">
    <source>
        <dbReference type="Pfam" id="PF01408"/>
    </source>
</evidence>
<reference evidence="4 5" key="1">
    <citation type="submission" date="2020-11" db="EMBL/GenBank/DDBJ databases">
        <title>Genomic insight of Alicyclobacillus mali FL 18 reveals a new arsenic-resistant strain, with potential in environmental biotechnology.</title>
        <authorList>
            <person name="Fiorentino G."/>
            <person name="Gallo G."/>
            <person name="Aulitto M."/>
        </authorList>
    </citation>
    <scope>NUCLEOTIDE SEQUENCE [LARGE SCALE GENOMIC DNA]</scope>
    <source>
        <strain evidence="4 5">FL 18</strain>
    </source>
</reference>
<dbReference type="Gene3D" id="3.40.50.720">
    <property type="entry name" value="NAD(P)-binding Rossmann-like Domain"/>
    <property type="match status" value="1"/>
</dbReference>
<dbReference type="InterPro" id="IPR036291">
    <property type="entry name" value="NAD(P)-bd_dom_sf"/>
</dbReference>
<dbReference type="InterPro" id="IPR000683">
    <property type="entry name" value="Gfo/Idh/MocA-like_OxRdtase_N"/>
</dbReference>
<feature type="domain" description="Gfo/Idh/MocA-like oxidoreductase N-terminal" evidence="2">
    <location>
        <begin position="4"/>
        <end position="133"/>
    </location>
</feature>
<organism evidence="4 5">
    <name type="scientific">Alicyclobacillus mali</name>
    <name type="common">ex Roth et al. 2021</name>
    <dbReference type="NCBI Taxonomy" id="1123961"/>
    <lineage>
        <taxon>Bacteria</taxon>
        <taxon>Bacillati</taxon>
        <taxon>Bacillota</taxon>
        <taxon>Bacilli</taxon>
        <taxon>Bacillales</taxon>
        <taxon>Alicyclobacillaceae</taxon>
        <taxon>Alicyclobacillus</taxon>
    </lineage>
</organism>
<protein>
    <submittedName>
        <fullName evidence="4">Gfo/Idh/MocA family oxidoreductase</fullName>
    </submittedName>
</protein>
<comment type="similarity">
    <text evidence="1">Belongs to the Gfo/Idh/MocA family.</text>
</comment>
<dbReference type="PANTHER" id="PTHR43708:SF3">
    <property type="entry name" value="OXIDOREDUCTASE"/>
    <property type="match status" value="1"/>
</dbReference>
<keyword evidence="5" id="KW-1185">Reference proteome</keyword>
<feature type="domain" description="Gfo/Idh/MocA-like oxidoreductase C-terminal" evidence="3">
    <location>
        <begin position="146"/>
        <end position="377"/>
    </location>
</feature>
<sequence>MEPIRWGIVGGGEGSSIGYIHRSAATRDGYFRLTCGAFDINPERGKRFGMQLGLEESRCYASYVEMFRNESFRRDGIEAVTIATPNATHYEICRAALERNLHVICEKPLCLTSREAEELLKLAKERNRVVGVMFGYAGHQMIEQARRMVEAGELGEIRIIKAEFAHGGLSAAEDARNESLKWRLNPQVVGPSFVLADLGIHPLYLIRAIAPGLNIKRISCRRQSVVKSRAPLEDNAFVLMEYDNGAVASMWVSAVNAGSQHGLRIRIVGSKASIEWSAETPNILSFEPASGSPRVLRRGMPELYPSAMAEDRISGGHSEGLFEAWSNLYRRFAIAIRGKAFSLHEPSWYPDIEDGANAVTWIEKCLESSNQDGRWVKYESCV</sequence>
<evidence type="ECO:0000313" key="4">
    <source>
        <dbReference type="EMBL" id="MBF8377142.1"/>
    </source>
</evidence>
<dbReference type="EMBL" id="JADPKZ010000033">
    <property type="protein sequence ID" value="MBF8377142.1"/>
    <property type="molecule type" value="Genomic_DNA"/>
</dbReference>
<name>A0ABS0F1F1_9BACL</name>
<evidence type="ECO:0000259" key="3">
    <source>
        <dbReference type="Pfam" id="PF02894"/>
    </source>
</evidence>
<dbReference type="Gene3D" id="3.30.360.10">
    <property type="entry name" value="Dihydrodipicolinate Reductase, domain 2"/>
    <property type="match status" value="1"/>
</dbReference>
<evidence type="ECO:0000256" key="1">
    <source>
        <dbReference type="ARBA" id="ARBA00010928"/>
    </source>
</evidence>
<dbReference type="Pfam" id="PF02894">
    <property type="entry name" value="GFO_IDH_MocA_C"/>
    <property type="match status" value="1"/>
</dbReference>